<reference evidence="3" key="1">
    <citation type="submission" date="2020-07" db="EMBL/GenBank/DDBJ databases">
        <title>Huge and variable diversity of episymbiotic CPR bacteria and DPANN archaea in groundwater ecosystems.</title>
        <authorList>
            <person name="He C.Y."/>
            <person name="Keren R."/>
            <person name="Whittaker M."/>
            <person name="Farag I.F."/>
            <person name="Doudna J."/>
            <person name="Cate J.H.D."/>
            <person name="Banfield J.F."/>
        </authorList>
    </citation>
    <scope>NUCLEOTIDE SEQUENCE</scope>
    <source>
        <strain evidence="3">NC_groundwater_717_Ag_S-0.2um_59_8</strain>
    </source>
</reference>
<organism evidence="3 4">
    <name type="scientific">Tectimicrobiota bacterium</name>
    <dbReference type="NCBI Taxonomy" id="2528274"/>
    <lineage>
        <taxon>Bacteria</taxon>
        <taxon>Pseudomonadati</taxon>
        <taxon>Nitrospinota/Tectimicrobiota group</taxon>
        <taxon>Candidatus Tectimicrobiota</taxon>
    </lineage>
</organism>
<feature type="transmembrane region" description="Helical" evidence="2">
    <location>
        <begin position="29"/>
        <end position="49"/>
    </location>
</feature>
<dbReference type="EMBL" id="JACPSX010000177">
    <property type="protein sequence ID" value="MBI3015257.1"/>
    <property type="molecule type" value="Genomic_DNA"/>
</dbReference>
<dbReference type="InterPro" id="IPR036249">
    <property type="entry name" value="Thioredoxin-like_sf"/>
</dbReference>
<feature type="compositionally biased region" description="Basic and acidic residues" evidence="1">
    <location>
        <begin position="10"/>
        <end position="23"/>
    </location>
</feature>
<feature type="region of interest" description="Disordered" evidence="1">
    <location>
        <begin position="1"/>
        <end position="25"/>
    </location>
</feature>
<dbReference type="Gene3D" id="3.40.30.10">
    <property type="entry name" value="Glutaredoxin"/>
    <property type="match status" value="1"/>
</dbReference>
<dbReference type="AlphaFoldDB" id="A0A932GQY5"/>
<keyword evidence="2" id="KW-0472">Membrane</keyword>
<evidence type="ECO:0000313" key="3">
    <source>
        <dbReference type="EMBL" id="MBI3015257.1"/>
    </source>
</evidence>
<accession>A0A932GQY5</accession>
<protein>
    <submittedName>
        <fullName evidence="3">Redoxin domain-containing protein</fullName>
    </submittedName>
</protein>
<keyword evidence="2" id="KW-0812">Transmembrane</keyword>
<evidence type="ECO:0000256" key="1">
    <source>
        <dbReference type="SAM" id="MobiDB-lite"/>
    </source>
</evidence>
<comment type="caution">
    <text evidence="3">The sequence shown here is derived from an EMBL/GenBank/DDBJ whole genome shotgun (WGS) entry which is preliminary data.</text>
</comment>
<sequence length="93" mass="10673">MGRKRRKKLDQRERSASEPDPSMRRRKKWTVGVLLALLIVGGGGAVAWLQNRTAAKFEQAPRFTLQASTGRTISLEDYLDRQEVVLLFYMIHT</sequence>
<evidence type="ECO:0000256" key="2">
    <source>
        <dbReference type="SAM" id="Phobius"/>
    </source>
</evidence>
<proteinExistence type="predicted"/>
<gene>
    <name evidence="3" type="ORF">HYY65_09410</name>
</gene>
<dbReference type="SUPFAM" id="SSF52833">
    <property type="entry name" value="Thioredoxin-like"/>
    <property type="match status" value="1"/>
</dbReference>
<name>A0A932GQY5_UNCTE</name>
<evidence type="ECO:0000313" key="4">
    <source>
        <dbReference type="Proteomes" id="UP000741360"/>
    </source>
</evidence>
<dbReference type="Proteomes" id="UP000741360">
    <property type="component" value="Unassembled WGS sequence"/>
</dbReference>
<keyword evidence="2" id="KW-1133">Transmembrane helix</keyword>